<dbReference type="Pfam" id="PF01032">
    <property type="entry name" value="FecCD"/>
    <property type="match status" value="1"/>
</dbReference>
<evidence type="ECO:0000256" key="2">
    <source>
        <dbReference type="ARBA" id="ARBA00007935"/>
    </source>
</evidence>
<evidence type="ECO:0000256" key="9">
    <source>
        <dbReference type="SAM" id="Phobius"/>
    </source>
</evidence>
<comment type="caution">
    <text evidence="10">The sequence shown here is derived from an EMBL/GenBank/DDBJ whole genome shotgun (WGS) entry which is preliminary data.</text>
</comment>
<accession>A0A2T0PZI0</accession>
<evidence type="ECO:0000256" key="4">
    <source>
        <dbReference type="ARBA" id="ARBA00022475"/>
    </source>
</evidence>
<keyword evidence="5 9" id="KW-0812">Transmembrane</keyword>
<reference evidence="10 11" key="1">
    <citation type="submission" date="2018-03" db="EMBL/GenBank/DDBJ databases">
        <title>Genomic Encyclopedia of Archaeal and Bacterial Type Strains, Phase II (KMG-II): from individual species to whole genera.</title>
        <authorList>
            <person name="Goeker M."/>
        </authorList>
    </citation>
    <scope>NUCLEOTIDE SEQUENCE [LARGE SCALE GENOMIC DNA]</scope>
    <source>
        <strain evidence="10 11">DSM 45601</strain>
    </source>
</reference>
<evidence type="ECO:0000256" key="5">
    <source>
        <dbReference type="ARBA" id="ARBA00022692"/>
    </source>
</evidence>
<proteinExistence type="inferred from homology"/>
<dbReference type="GO" id="GO:0005886">
    <property type="term" value="C:plasma membrane"/>
    <property type="evidence" value="ECO:0007669"/>
    <property type="project" value="UniProtKB-SubCell"/>
</dbReference>
<dbReference type="GO" id="GO:0022857">
    <property type="term" value="F:transmembrane transporter activity"/>
    <property type="evidence" value="ECO:0007669"/>
    <property type="project" value="InterPro"/>
</dbReference>
<keyword evidence="7 9" id="KW-0472">Membrane</keyword>
<feature type="transmembrane region" description="Helical" evidence="9">
    <location>
        <begin position="184"/>
        <end position="207"/>
    </location>
</feature>
<dbReference type="PANTHER" id="PTHR30472">
    <property type="entry name" value="FERRIC ENTEROBACTIN TRANSPORT SYSTEM PERMEASE PROTEIN"/>
    <property type="match status" value="1"/>
</dbReference>
<keyword evidence="3" id="KW-0813">Transport</keyword>
<dbReference type="GO" id="GO:0033214">
    <property type="term" value="P:siderophore-iron import into cell"/>
    <property type="evidence" value="ECO:0007669"/>
    <property type="project" value="TreeGrafter"/>
</dbReference>
<evidence type="ECO:0000256" key="1">
    <source>
        <dbReference type="ARBA" id="ARBA00004651"/>
    </source>
</evidence>
<keyword evidence="4" id="KW-1003">Cell membrane</keyword>
<feature type="compositionally biased region" description="Pro residues" evidence="8">
    <location>
        <begin position="9"/>
        <end position="19"/>
    </location>
</feature>
<feature type="transmembrane region" description="Helical" evidence="9">
    <location>
        <begin position="272"/>
        <end position="299"/>
    </location>
</feature>
<dbReference type="FunFam" id="1.10.3470.10:FF:000001">
    <property type="entry name" value="Vitamin B12 ABC transporter permease BtuC"/>
    <property type="match status" value="1"/>
</dbReference>
<sequence length="368" mass="36607">MADHTATPPRGPAAAPPSPRAAGPDAPSGGRPAGAGRVALLVGGLVLLAAALAAVSVLSVCFGARSVPFATVVDALTAYDPADTDQTVVRSLRVPRTLVGVLAGVALGLAGTVMQGVTRNPLADPGILGINAGAALLIVFAINVLGIGSLSGYVWFGFAGAAVATFTVYGIAAMGRDGATPVRLALSGAAVTAALNSVTTAILLTDVEAFDAFRFWQVGALAGRGMDVALPLVPFIAAGALLALLSGRLLNALALGDDIAAGLGQRVGASRIVAGTAVVLLCGAATAAAGPIAFIGLVIPHMARAITGPDYRWVLPYSALLAPVLLLGADVLGRIIAHPSEVQVGVVTAAIGAPVFVALIRRRRLAEL</sequence>
<feature type="transmembrane region" description="Helical" evidence="9">
    <location>
        <begin position="97"/>
        <end position="114"/>
    </location>
</feature>
<evidence type="ECO:0000256" key="7">
    <source>
        <dbReference type="ARBA" id="ARBA00023136"/>
    </source>
</evidence>
<feature type="transmembrane region" description="Helical" evidence="9">
    <location>
        <begin position="126"/>
        <end position="146"/>
    </location>
</feature>
<feature type="transmembrane region" description="Helical" evidence="9">
    <location>
        <begin position="38"/>
        <end position="62"/>
    </location>
</feature>
<feature type="compositionally biased region" description="Low complexity" evidence="8">
    <location>
        <begin position="20"/>
        <end position="30"/>
    </location>
</feature>
<feature type="transmembrane region" description="Helical" evidence="9">
    <location>
        <begin position="228"/>
        <end position="247"/>
    </location>
</feature>
<feature type="transmembrane region" description="Helical" evidence="9">
    <location>
        <begin position="342"/>
        <end position="360"/>
    </location>
</feature>
<dbReference type="Gene3D" id="1.10.3470.10">
    <property type="entry name" value="ABC transporter involved in vitamin B12 uptake, BtuC"/>
    <property type="match status" value="1"/>
</dbReference>
<dbReference type="AlphaFoldDB" id="A0A2T0PZI0"/>
<feature type="transmembrane region" description="Helical" evidence="9">
    <location>
        <begin position="311"/>
        <end position="336"/>
    </location>
</feature>
<evidence type="ECO:0000256" key="6">
    <source>
        <dbReference type="ARBA" id="ARBA00022989"/>
    </source>
</evidence>
<keyword evidence="11" id="KW-1185">Reference proteome</keyword>
<comment type="subcellular location">
    <subcellularLocation>
        <location evidence="1">Cell membrane</location>
        <topology evidence="1">Multi-pass membrane protein</topology>
    </subcellularLocation>
</comment>
<evidence type="ECO:0000313" key="10">
    <source>
        <dbReference type="EMBL" id="PRX96817.1"/>
    </source>
</evidence>
<dbReference type="EMBL" id="PVZC01000007">
    <property type="protein sequence ID" value="PRX96817.1"/>
    <property type="molecule type" value="Genomic_DNA"/>
</dbReference>
<keyword evidence="6 9" id="KW-1133">Transmembrane helix</keyword>
<dbReference type="InterPro" id="IPR000522">
    <property type="entry name" value="ABC_transptr_permease_BtuC"/>
</dbReference>
<dbReference type="InterPro" id="IPR037294">
    <property type="entry name" value="ABC_BtuC-like"/>
</dbReference>
<comment type="similarity">
    <text evidence="2">Belongs to the binding-protein-dependent transport system permease family. FecCD subfamily.</text>
</comment>
<feature type="transmembrane region" description="Helical" evidence="9">
    <location>
        <begin position="153"/>
        <end position="172"/>
    </location>
</feature>
<dbReference type="SUPFAM" id="SSF81345">
    <property type="entry name" value="ABC transporter involved in vitamin B12 uptake, BtuC"/>
    <property type="match status" value="1"/>
</dbReference>
<dbReference type="OrthoDB" id="9782305at2"/>
<feature type="region of interest" description="Disordered" evidence="8">
    <location>
        <begin position="1"/>
        <end position="30"/>
    </location>
</feature>
<dbReference type="Proteomes" id="UP000237846">
    <property type="component" value="Unassembled WGS sequence"/>
</dbReference>
<dbReference type="PANTHER" id="PTHR30472:SF1">
    <property type="entry name" value="FE(3+) DICITRATE TRANSPORT SYSTEM PERMEASE PROTEIN FECC-RELATED"/>
    <property type="match status" value="1"/>
</dbReference>
<dbReference type="CDD" id="cd06550">
    <property type="entry name" value="TM_ABC_iron-siderophores_like"/>
    <property type="match status" value="1"/>
</dbReference>
<evidence type="ECO:0000256" key="3">
    <source>
        <dbReference type="ARBA" id="ARBA00022448"/>
    </source>
</evidence>
<protein>
    <submittedName>
        <fullName evidence="10">Iron complex transport system permease protein</fullName>
    </submittedName>
</protein>
<evidence type="ECO:0000313" key="11">
    <source>
        <dbReference type="Proteomes" id="UP000237846"/>
    </source>
</evidence>
<organism evidence="10 11">
    <name type="scientific">Allonocardiopsis opalescens</name>
    <dbReference type="NCBI Taxonomy" id="1144618"/>
    <lineage>
        <taxon>Bacteria</taxon>
        <taxon>Bacillati</taxon>
        <taxon>Actinomycetota</taxon>
        <taxon>Actinomycetes</taxon>
        <taxon>Streptosporangiales</taxon>
        <taxon>Allonocardiopsis</taxon>
    </lineage>
</organism>
<evidence type="ECO:0000256" key="8">
    <source>
        <dbReference type="SAM" id="MobiDB-lite"/>
    </source>
</evidence>
<dbReference type="RefSeq" id="WP_106250343.1">
    <property type="nucleotide sequence ID" value="NZ_PVZC01000007.1"/>
</dbReference>
<gene>
    <name evidence="10" type="ORF">CLV72_107340</name>
</gene>
<name>A0A2T0PZI0_9ACTN</name>